<dbReference type="OrthoDB" id="2445133at2759"/>
<evidence type="ECO:0000256" key="5">
    <source>
        <dbReference type="ARBA" id="ARBA00046062"/>
    </source>
</evidence>
<comment type="function">
    <text evidence="5">Involved in endoplasmic reticulum-associated protein degradation (ERAD). Acts as a platform to recruit both UBQLN1 and VCP to the ER during ERAD.</text>
</comment>
<evidence type="ECO:0000256" key="3">
    <source>
        <dbReference type="ARBA" id="ARBA00038812"/>
    </source>
</evidence>
<protein>
    <recommendedName>
        <fullName evidence="4">UBX domain-containing protein 2</fullName>
    </recommendedName>
</protein>
<dbReference type="PANTHER" id="PTHR46424">
    <property type="entry name" value="UBX DOMAIN-CONTAINING PROTEIN 4"/>
    <property type="match status" value="1"/>
</dbReference>
<feature type="compositionally biased region" description="Polar residues" evidence="6">
    <location>
        <begin position="387"/>
        <end position="398"/>
    </location>
</feature>
<dbReference type="GeneID" id="54280498"/>
<reference evidence="8" key="1">
    <citation type="journal article" date="2020" name="Stud. Mycol.">
        <title>101 Dothideomycetes genomes: a test case for predicting lifestyles and emergence of pathogens.</title>
        <authorList>
            <person name="Haridas S."/>
            <person name="Albert R."/>
            <person name="Binder M."/>
            <person name="Bloem J."/>
            <person name="Labutti K."/>
            <person name="Salamov A."/>
            <person name="Andreopoulos B."/>
            <person name="Baker S."/>
            <person name="Barry K."/>
            <person name="Bills G."/>
            <person name="Bluhm B."/>
            <person name="Cannon C."/>
            <person name="Castanera R."/>
            <person name="Culley D."/>
            <person name="Daum C."/>
            <person name="Ezra D."/>
            <person name="Gonzalez J."/>
            <person name="Henrissat B."/>
            <person name="Kuo A."/>
            <person name="Liang C."/>
            <person name="Lipzen A."/>
            <person name="Lutzoni F."/>
            <person name="Magnuson J."/>
            <person name="Mondo S."/>
            <person name="Nolan M."/>
            <person name="Ohm R."/>
            <person name="Pangilinan J."/>
            <person name="Park H.-J."/>
            <person name="Ramirez L."/>
            <person name="Alfaro M."/>
            <person name="Sun H."/>
            <person name="Tritt A."/>
            <person name="Yoshinaga Y."/>
            <person name="Zwiers L.-H."/>
            <person name="Turgeon B."/>
            <person name="Goodwin S."/>
            <person name="Spatafora J."/>
            <person name="Crous P."/>
            <person name="Grigoriev I."/>
        </authorList>
    </citation>
    <scope>NUCLEOTIDE SEQUENCE</scope>
    <source>
        <strain evidence="8">CBS 175.79</strain>
    </source>
</reference>
<dbReference type="Gene3D" id="3.10.20.90">
    <property type="entry name" value="Phosphatidylinositol 3-kinase Catalytic Subunit, Chain A, domain 1"/>
    <property type="match status" value="1"/>
</dbReference>
<dbReference type="SUPFAM" id="SSF54236">
    <property type="entry name" value="Ubiquitin-like"/>
    <property type="match status" value="1"/>
</dbReference>
<evidence type="ECO:0000313" key="8">
    <source>
        <dbReference type="EMBL" id="KAF2021603.1"/>
    </source>
</evidence>
<dbReference type="InterPro" id="IPR029071">
    <property type="entry name" value="Ubiquitin-like_domsf"/>
</dbReference>
<feature type="region of interest" description="Disordered" evidence="6">
    <location>
        <begin position="385"/>
        <end position="457"/>
    </location>
</feature>
<proteinExistence type="predicted"/>
<feature type="compositionally biased region" description="Basic and acidic residues" evidence="6">
    <location>
        <begin position="208"/>
        <end position="224"/>
    </location>
</feature>
<evidence type="ECO:0000256" key="1">
    <source>
        <dbReference type="ARBA" id="ARBA00004406"/>
    </source>
</evidence>
<feature type="region of interest" description="Disordered" evidence="6">
    <location>
        <begin position="208"/>
        <end position="241"/>
    </location>
</feature>
<feature type="compositionally biased region" description="Polar residues" evidence="6">
    <location>
        <begin position="225"/>
        <end position="241"/>
    </location>
</feature>
<keyword evidence="2" id="KW-0834">Unfolded protein response</keyword>
<comment type="subcellular location">
    <subcellularLocation>
        <location evidence="1">Endoplasmic reticulum membrane</location>
        <topology evidence="1">Peripheral membrane protein</topology>
    </subcellularLocation>
</comment>
<feature type="compositionally biased region" description="Basic and acidic residues" evidence="6">
    <location>
        <begin position="425"/>
        <end position="438"/>
    </location>
</feature>
<dbReference type="SUPFAM" id="SSF52833">
    <property type="entry name" value="Thioredoxin-like"/>
    <property type="match status" value="1"/>
</dbReference>
<dbReference type="InterPro" id="IPR001012">
    <property type="entry name" value="UBX_dom"/>
</dbReference>
<evidence type="ECO:0000256" key="4">
    <source>
        <dbReference type="ARBA" id="ARBA00041575"/>
    </source>
</evidence>
<dbReference type="PANTHER" id="PTHR46424:SF1">
    <property type="entry name" value="UBX DOMAIN-CONTAINING PROTEIN 4"/>
    <property type="match status" value="1"/>
</dbReference>
<organism evidence="8 9">
    <name type="scientific">Aaosphaeria arxii CBS 175.79</name>
    <dbReference type="NCBI Taxonomy" id="1450172"/>
    <lineage>
        <taxon>Eukaryota</taxon>
        <taxon>Fungi</taxon>
        <taxon>Dikarya</taxon>
        <taxon>Ascomycota</taxon>
        <taxon>Pezizomycotina</taxon>
        <taxon>Dothideomycetes</taxon>
        <taxon>Pleosporomycetidae</taxon>
        <taxon>Pleosporales</taxon>
        <taxon>Pleosporales incertae sedis</taxon>
        <taxon>Aaosphaeria</taxon>
    </lineage>
</organism>
<dbReference type="Proteomes" id="UP000799778">
    <property type="component" value="Unassembled WGS sequence"/>
</dbReference>
<keyword evidence="9" id="KW-1185">Reference proteome</keyword>
<feature type="compositionally biased region" description="Polar residues" evidence="6">
    <location>
        <begin position="406"/>
        <end position="417"/>
    </location>
</feature>
<dbReference type="InterPro" id="IPR036249">
    <property type="entry name" value="Thioredoxin-like_sf"/>
</dbReference>
<name>A0A6A5Y8Q1_9PLEO</name>
<dbReference type="Pfam" id="PF23187">
    <property type="entry name" value="UBX7_N"/>
    <property type="match status" value="1"/>
</dbReference>
<evidence type="ECO:0000259" key="7">
    <source>
        <dbReference type="PROSITE" id="PS50033"/>
    </source>
</evidence>
<dbReference type="AlphaFoldDB" id="A0A6A5Y8Q1"/>
<comment type="subunit">
    <text evidence="3">Directly interacts with VCP. Interacts with UBQLN1. Forms a complex with VCP and UBQLN1.</text>
</comment>
<dbReference type="SMART" id="SM00166">
    <property type="entry name" value="UBX"/>
    <property type="match status" value="1"/>
</dbReference>
<evidence type="ECO:0000256" key="2">
    <source>
        <dbReference type="ARBA" id="ARBA00023230"/>
    </source>
</evidence>
<feature type="compositionally biased region" description="Low complexity" evidence="6">
    <location>
        <begin position="172"/>
        <end position="181"/>
    </location>
</feature>
<feature type="compositionally biased region" description="Polar residues" evidence="6">
    <location>
        <begin position="152"/>
        <end position="169"/>
    </location>
</feature>
<accession>A0A6A5Y8Q1</accession>
<dbReference type="Pfam" id="PF00789">
    <property type="entry name" value="UBX"/>
    <property type="match status" value="1"/>
</dbReference>
<evidence type="ECO:0000313" key="9">
    <source>
        <dbReference type="Proteomes" id="UP000799778"/>
    </source>
</evidence>
<dbReference type="PROSITE" id="PS50033">
    <property type="entry name" value="UBX"/>
    <property type="match status" value="1"/>
</dbReference>
<dbReference type="GO" id="GO:0006986">
    <property type="term" value="P:response to unfolded protein"/>
    <property type="evidence" value="ECO:0007669"/>
    <property type="project" value="UniProtKB-KW"/>
</dbReference>
<dbReference type="EMBL" id="ML978066">
    <property type="protein sequence ID" value="KAF2021603.1"/>
    <property type="molecule type" value="Genomic_DNA"/>
</dbReference>
<sequence>MFYQGTLQSGIGLAIQEQKLVACFVRDDGPESVRWEDDWLQSGWISNLLQQKAVLLRLDAGSTEAGFLSAFCPLSSTPTLVVIHNGTLKEQISVGVTKDLFINKIRSALGAPPVPIPADPATSSALDAPNTRSTVQESPPSPPSPPHPPPAATTSAKGKQRATTSNPEHNVSAAQAAQASARETLRKKKQEEKEELARIQARIEADKVERRAQAEARKAERERSTGNSTIQSKSPIASGRNASQASIVNLNVRLFDGKTIRSTFPRTATLQAEVRPWVDREIKERTESPNEKIPPYFFKQIQAPLPSRELSAGDENDSLGDIDLAPSATLVLIPVRGYSDAYTGTDSGIIGGVAGGVTGLVSSIFGLASSTAGYVGGMIGSVVGSGEQNQGTPQQPSSGRVLGDQSAETSNPSSASAATGIRVRTLADQRDVDTRDSRLYNGNSLDFEPNGDASNRR</sequence>
<gene>
    <name evidence="8" type="ORF">BU24DRAFT_337735</name>
</gene>
<dbReference type="RefSeq" id="XP_033389942.1">
    <property type="nucleotide sequence ID" value="XM_033523101.1"/>
</dbReference>
<dbReference type="GO" id="GO:0036503">
    <property type="term" value="P:ERAD pathway"/>
    <property type="evidence" value="ECO:0007669"/>
    <property type="project" value="TreeGrafter"/>
</dbReference>
<evidence type="ECO:0000256" key="6">
    <source>
        <dbReference type="SAM" id="MobiDB-lite"/>
    </source>
</evidence>
<dbReference type="GO" id="GO:0005789">
    <property type="term" value="C:endoplasmic reticulum membrane"/>
    <property type="evidence" value="ECO:0007669"/>
    <property type="project" value="UniProtKB-SubCell"/>
</dbReference>
<feature type="compositionally biased region" description="Polar residues" evidence="6">
    <location>
        <begin position="121"/>
        <end position="137"/>
    </location>
</feature>
<feature type="region of interest" description="Disordered" evidence="6">
    <location>
        <begin position="111"/>
        <end position="193"/>
    </location>
</feature>
<feature type="domain" description="UBX" evidence="7">
    <location>
        <begin position="243"/>
        <end position="332"/>
    </location>
</feature>
<feature type="compositionally biased region" description="Pro residues" evidence="6">
    <location>
        <begin position="139"/>
        <end position="151"/>
    </location>
</feature>